<dbReference type="EMBL" id="FPHJ01000059">
    <property type="protein sequence ID" value="SFV68034.1"/>
    <property type="molecule type" value="Genomic_DNA"/>
</dbReference>
<protein>
    <recommendedName>
        <fullName evidence="2">CRISPR-associated protein, Cas6-related</fullName>
    </recommendedName>
</protein>
<dbReference type="Pfam" id="PF09559">
    <property type="entry name" value="Cas6"/>
    <property type="match status" value="1"/>
</dbReference>
<organism evidence="1">
    <name type="scientific">hydrothermal vent metagenome</name>
    <dbReference type="NCBI Taxonomy" id="652676"/>
    <lineage>
        <taxon>unclassified sequences</taxon>
        <taxon>metagenomes</taxon>
        <taxon>ecological metagenomes</taxon>
    </lineage>
</organism>
<reference evidence="1" key="1">
    <citation type="submission" date="2016-10" db="EMBL/GenBank/DDBJ databases">
        <authorList>
            <person name="de Groot N.N."/>
        </authorList>
    </citation>
    <scope>NUCLEOTIDE SEQUENCE</scope>
</reference>
<name>A0A1W1CQI1_9ZZZZ</name>
<dbReference type="InterPro" id="IPR014174">
    <property type="entry name" value="CRISPR-assoc_prot_Cas6/Cmx6"/>
</dbReference>
<evidence type="ECO:0008006" key="2">
    <source>
        <dbReference type="Google" id="ProtNLM"/>
    </source>
</evidence>
<evidence type="ECO:0000313" key="1">
    <source>
        <dbReference type="EMBL" id="SFV68034.1"/>
    </source>
</evidence>
<sequence>MFWQENINEEHFTVPDTVQDVLFQIECPKININYQSALTNELMQHFPFLKEDAIHHIYLPKSGNGWMADTQAEFLYLSKRSKLILRVKKEHINPLKKIKNLTLNIDGTNFTIIKFIKQKKMSDSSILFSHSIIKNNNLNEDDFLEQCFYDLQKLNIKPKKMLAGLSGSIIINDKKLTTQSLMVADLSKQESVLLQEQGIGNYKTYGCGIFNPQKGINEVSAV</sequence>
<dbReference type="AlphaFoldDB" id="A0A1W1CQI1"/>
<proteinExistence type="predicted"/>
<accession>A0A1W1CQI1</accession>
<gene>
    <name evidence="1" type="ORF">MNB_SUP05-5-457</name>
</gene>